<evidence type="ECO:0000313" key="2">
    <source>
        <dbReference type="Proteomes" id="UP000281553"/>
    </source>
</evidence>
<keyword evidence="2" id="KW-1185">Reference proteome</keyword>
<protein>
    <submittedName>
        <fullName evidence="1">Uncharacterized protein</fullName>
    </submittedName>
</protein>
<reference evidence="1 2" key="1">
    <citation type="submission" date="2018-11" db="EMBL/GenBank/DDBJ databases">
        <authorList>
            <consortium name="Pathogen Informatics"/>
        </authorList>
    </citation>
    <scope>NUCLEOTIDE SEQUENCE [LARGE SCALE GENOMIC DNA]</scope>
</reference>
<proteinExistence type="predicted"/>
<name>A0A3P7LS50_DIBLA</name>
<organism evidence="1 2">
    <name type="scientific">Dibothriocephalus latus</name>
    <name type="common">Fish tapeworm</name>
    <name type="synonym">Diphyllobothrium latum</name>
    <dbReference type="NCBI Taxonomy" id="60516"/>
    <lineage>
        <taxon>Eukaryota</taxon>
        <taxon>Metazoa</taxon>
        <taxon>Spiralia</taxon>
        <taxon>Lophotrochozoa</taxon>
        <taxon>Platyhelminthes</taxon>
        <taxon>Cestoda</taxon>
        <taxon>Eucestoda</taxon>
        <taxon>Diphyllobothriidea</taxon>
        <taxon>Diphyllobothriidae</taxon>
        <taxon>Dibothriocephalus</taxon>
    </lineage>
</organism>
<dbReference type="Proteomes" id="UP000281553">
    <property type="component" value="Unassembled WGS sequence"/>
</dbReference>
<sequence>MCIQRIDHSLKERKRRGIEIIQPMDDTSVGALMTSFRGKPFRGGIMCADKNGSYLIYPKSVFSRRTMSGCCERDQRSITVLIFYRHTSALASFLPSSVPICDRRYDRCRRLSRAQQFGGVFGTSNVRMPPSERVNCLKVTLY</sequence>
<gene>
    <name evidence="1" type="ORF">DILT_LOCUS10358</name>
</gene>
<dbReference type="EMBL" id="UYRU01059541">
    <property type="protein sequence ID" value="VDN14527.1"/>
    <property type="molecule type" value="Genomic_DNA"/>
</dbReference>
<accession>A0A3P7LS50</accession>
<evidence type="ECO:0000313" key="1">
    <source>
        <dbReference type="EMBL" id="VDN14527.1"/>
    </source>
</evidence>
<dbReference type="AlphaFoldDB" id="A0A3P7LS50"/>